<evidence type="ECO:0008006" key="3">
    <source>
        <dbReference type="Google" id="ProtNLM"/>
    </source>
</evidence>
<comment type="caution">
    <text evidence="1">The sequence shown here is derived from an EMBL/GenBank/DDBJ whole genome shotgun (WGS) entry which is preliminary data.</text>
</comment>
<reference evidence="2" key="1">
    <citation type="journal article" date="2019" name="Int. J. Syst. Evol. Microbiol.">
        <title>The Global Catalogue of Microorganisms (GCM) 10K type strain sequencing project: providing services to taxonomists for standard genome sequencing and annotation.</title>
        <authorList>
            <consortium name="The Broad Institute Genomics Platform"/>
            <consortium name="The Broad Institute Genome Sequencing Center for Infectious Disease"/>
            <person name="Wu L."/>
            <person name="Ma J."/>
        </authorList>
    </citation>
    <scope>NUCLEOTIDE SEQUENCE [LARGE SCALE GENOMIC DNA]</scope>
    <source>
        <strain evidence="2">JCM 17939</strain>
    </source>
</reference>
<evidence type="ECO:0000313" key="1">
    <source>
        <dbReference type="EMBL" id="GAA4630049.1"/>
    </source>
</evidence>
<protein>
    <recommendedName>
        <fullName evidence="3">Helix-turn-helix domain-containing protein</fullName>
    </recommendedName>
</protein>
<gene>
    <name evidence="1" type="ORF">GCM10023196_053810</name>
</gene>
<dbReference type="EMBL" id="BAABHK010000008">
    <property type="protein sequence ID" value="GAA4630049.1"/>
    <property type="molecule type" value="Genomic_DNA"/>
</dbReference>
<evidence type="ECO:0000313" key="2">
    <source>
        <dbReference type="Proteomes" id="UP001501442"/>
    </source>
</evidence>
<accession>A0ABP8UHJ2</accession>
<dbReference type="Proteomes" id="UP001501442">
    <property type="component" value="Unassembled WGS sequence"/>
</dbReference>
<name>A0ABP8UHJ2_9ACTN</name>
<proteinExistence type="predicted"/>
<organism evidence="1 2">
    <name type="scientific">Actinoallomurus vinaceus</name>
    <dbReference type="NCBI Taxonomy" id="1080074"/>
    <lineage>
        <taxon>Bacteria</taxon>
        <taxon>Bacillati</taxon>
        <taxon>Actinomycetota</taxon>
        <taxon>Actinomycetes</taxon>
        <taxon>Streptosporangiales</taxon>
        <taxon>Thermomonosporaceae</taxon>
        <taxon>Actinoallomurus</taxon>
    </lineage>
</organism>
<dbReference type="RefSeq" id="WP_345433795.1">
    <property type="nucleotide sequence ID" value="NZ_BAABHK010000008.1"/>
</dbReference>
<keyword evidence="2" id="KW-1185">Reference proteome</keyword>
<sequence length="82" mass="8713">MTSDEIREDPTLDEIRRWPATVSPAVAATALGISRSYCYELVRRGQFPVKVLRVGGKTRVVTAAIIAALEADNPATGGVDAA</sequence>